<comment type="caution">
    <text evidence="6">The sequence shown here is derived from an EMBL/GenBank/DDBJ whole genome shotgun (WGS) entry which is preliminary data.</text>
</comment>
<gene>
    <name evidence="6" type="ORF">E3Q01_00720</name>
</gene>
<dbReference type="Gene3D" id="2.30.29.30">
    <property type="entry name" value="Pleckstrin-homology domain (PH domain)/Phosphotyrosine-binding domain (PTB)"/>
    <property type="match status" value="1"/>
</dbReference>
<evidence type="ECO:0000256" key="2">
    <source>
        <dbReference type="ARBA" id="ARBA00008778"/>
    </source>
</evidence>
<dbReference type="PANTHER" id="PTHR16290:SF0">
    <property type="entry name" value="DECAPPING PROTEIN 1, ISOFORM A"/>
    <property type="match status" value="1"/>
</dbReference>
<evidence type="ECO:0000256" key="1">
    <source>
        <dbReference type="ARBA" id="ARBA00004496"/>
    </source>
</evidence>
<dbReference type="InterPro" id="IPR011993">
    <property type="entry name" value="PH-like_dom_sf"/>
</dbReference>
<dbReference type="Proteomes" id="UP000310708">
    <property type="component" value="Unassembled WGS sequence"/>
</dbReference>
<dbReference type="Pfam" id="PF06058">
    <property type="entry name" value="DCP1"/>
    <property type="match status" value="1"/>
</dbReference>
<evidence type="ECO:0000256" key="5">
    <source>
        <dbReference type="SAM" id="MobiDB-lite"/>
    </source>
</evidence>
<dbReference type="CDD" id="cd13182">
    <property type="entry name" value="EVH1-like_Dcp1"/>
    <property type="match status" value="1"/>
</dbReference>
<evidence type="ECO:0008006" key="8">
    <source>
        <dbReference type="Google" id="ProtNLM"/>
    </source>
</evidence>
<dbReference type="GO" id="GO:0006397">
    <property type="term" value="P:mRNA processing"/>
    <property type="evidence" value="ECO:0007669"/>
    <property type="project" value="UniProtKB-KW"/>
</dbReference>
<feature type="region of interest" description="Disordered" evidence="5">
    <location>
        <begin position="379"/>
        <end position="448"/>
    </location>
</feature>
<feature type="region of interest" description="Disordered" evidence="5">
    <location>
        <begin position="226"/>
        <end position="249"/>
    </location>
</feature>
<sequence>MDAKQKRAFNLRVLKQHDQAVEDILDGTSYAVLYSFVEGVGWKKEMVEGSMFIFTRLVLLHVDLSPNSIQIGCPKIWLVHLSGPDNFITLFTGTDDLQLTGDYIIFRPADEDAIWGVWVFDASHRPRIAKCIEDIEKLAAKEKDQLPAKVDTFVDPAIASMSASPAQPSSSTTVQAGQPLSVDDLFGNFDSPALAATNAVPAASTLPTITQDFNNVSVGVAPATENRLPQQSHQPQQPQNVQRVQQPSALSYEDSVKADGTQQLLSFLGLPPTATIENNHLAQPRPPQQTQMPTFPSAGPVSQVTPATNSAPAPISLPIDTNIAGKRIQQSVQTPLSEPSVPATPLPLSAVTPSERNHVVLSEELENLKKLTFEDELKKETSKQAVQPNVQQSQQFNNNFPPLGISPPTAPRAERERQQKMMQHQSSSNSLSDEASKSSPGLFNPGIRTHVRTVPKTRKASAISNIQRTSIASPSAVLDNLPPKSEQPTIITPVNGAAQVTEPSRASPQVNRQNVPASVSPQVGLDVITPTLPFLRQPNGQKLDQYTFKQALASLILENDEFLNVLYQRYMLIGQ</sequence>
<keyword evidence="3" id="KW-0963">Cytoplasm</keyword>
<dbReference type="GO" id="GO:0003729">
    <property type="term" value="F:mRNA binding"/>
    <property type="evidence" value="ECO:0007669"/>
    <property type="project" value="TreeGrafter"/>
</dbReference>
<dbReference type="GO" id="GO:0000290">
    <property type="term" value="P:deadenylation-dependent decapping of nuclear-transcribed mRNA"/>
    <property type="evidence" value="ECO:0007669"/>
    <property type="project" value="InterPro"/>
</dbReference>
<feature type="compositionally biased region" description="Low complexity" evidence="5">
    <location>
        <begin position="384"/>
        <end position="402"/>
    </location>
</feature>
<dbReference type="GO" id="GO:0000932">
    <property type="term" value="C:P-body"/>
    <property type="evidence" value="ECO:0007669"/>
    <property type="project" value="TreeGrafter"/>
</dbReference>
<accession>A0A4T0TU23</accession>
<keyword evidence="4" id="KW-0507">mRNA processing</keyword>
<dbReference type="InterPro" id="IPR010334">
    <property type="entry name" value="Dcp1"/>
</dbReference>
<evidence type="ECO:0000313" key="7">
    <source>
        <dbReference type="Proteomes" id="UP000310708"/>
    </source>
</evidence>
<dbReference type="GO" id="GO:0031087">
    <property type="term" value="P:deadenylation-independent decapping of nuclear-transcribed mRNA"/>
    <property type="evidence" value="ECO:0007669"/>
    <property type="project" value="TreeGrafter"/>
</dbReference>
<organism evidence="6 7">
    <name type="scientific">Wallemia mellicola</name>
    <dbReference type="NCBI Taxonomy" id="1708541"/>
    <lineage>
        <taxon>Eukaryota</taxon>
        <taxon>Fungi</taxon>
        <taxon>Dikarya</taxon>
        <taxon>Basidiomycota</taxon>
        <taxon>Wallemiomycotina</taxon>
        <taxon>Wallemiomycetes</taxon>
        <taxon>Wallemiales</taxon>
        <taxon>Wallemiaceae</taxon>
        <taxon>Wallemia</taxon>
    </lineage>
</organism>
<proteinExistence type="inferred from homology"/>
<feature type="region of interest" description="Disordered" evidence="5">
    <location>
        <begin position="276"/>
        <end position="307"/>
    </location>
</feature>
<name>A0A4T0TU23_9BASI</name>
<evidence type="ECO:0000313" key="6">
    <source>
        <dbReference type="EMBL" id="TIC68680.1"/>
    </source>
</evidence>
<feature type="compositionally biased region" description="Low complexity" evidence="5">
    <location>
        <begin position="229"/>
        <end position="247"/>
    </location>
</feature>
<reference evidence="6 7" key="1">
    <citation type="submission" date="2019-03" db="EMBL/GenBank/DDBJ databases">
        <title>Sequencing 25 genomes of Wallemia mellicola.</title>
        <authorList>
            <person name="Gostincar C."/>
        </authorList>
    </citation>
    <scope>NUCLEOTIDE SEQUENCE [LARGE SCALE GENOMIC DNA]</scope>
    <source>
        <strain evidence="6 7">EXF-757</strain>
    </source>
</reference>
<feature type="compositionally biased region" description="Polar residues" evidence="5">
    <location>
        <begin position="420"/>
        <end position="441"/>
    </location>
</feature>
<comment type="subcellular location">
    <subcellularLocation>
        <location evidence="1">Cytoplasm</location>
    </subcellularLocation>
</comment>
<evidence type="ECO:0000256" key="4">
    <source>
        <dbReference type="ARBA" id="ARBA00022664"/>
    </source>
</evidence>
<comment type="similarity">
    <text evidence="2">Belongs to the DCP1 family.</text>
</comment>
<protein>
    <recommendedName>
        <fullName evidence="8">PH domain-like protein</fullName>
    </recommendedName>
</protein>
<dbReference type="GO" id="GO:0008047">
    <property type="term" value="F:enzyme activator activity"/>
    <property type="evidence" value="ECO:0007669"/>
    <property type="project" value="InterPro"/>
</dbReference>
<dbReference type="PANTHER" id="PTHR16290">
    <property type="entry name" value="TRANSCRIPTION FACTOR SMIF DECAPPING ENZYME DCP1"/>
    <property type="match status" value="1"/>
</dbReference>
<dbReference type="SUPFAM" id="SSF50729">
    <property type="entry name" value="PH domain-like"/>
    <property type="match status" value="1"/>
</dbReference>
<dbReference type="AlphaFoldDB" id="A0A4T0TU23"/>
<dbReference type="EMBL" id="SPRX01000006">
    <property type="protein sequence ID" value="TIC68680.1"/>
    <property type="molecule type" value="Genomic_DNA"/>
</dbReference>
<evidence type="ECO:0000256" key="3">
    <source>
        <dbReference type="ARBA" id="ARBA00022490"/>
    </source>
</evidence>